<keyword evidence="2" id="KW-0479">Metal-binding</keyword>
<name>A0A1H1V7C8_9ACTN</name>
<evidence type="ECO:0000313" key="7">
    <source>
        <dbReference type="Proteomes" id="UP000199103"/>
    </source>
</evidence>
<reference evidence="6 7" key="1">
    <citation type="submission" date="2016-10" db="EMBL/GenBank/DDBJ databases">
        <authorList>
            <person name="de Groot N.N."/>
        </authorList>
    </citation>
    <scope>NUCLEOTIDE SEQUENCE [LARGE SCALE GENOMIC DNA]</scope>
    <source>
        <strain evidence="6 7">DSM 21800</strain>
    </source>
</reference>
<dbReference type="OrthoDB" id="9801445at2"/>
<dbReference type="PANTHER" id="PTHR35005:SF1">
    <property type="entry name" value="2-AMINO-5-FORMYLAMINO-6-RIBOSYLAMINOPYRIMIDIN-4(3H)-ONE 5'-MONOPHOSPHATE DEFORMYLASE"/>
    <property type="match status" value="1"/>
</dbReference>
<keyword evidence="3 6" id="KW-0378">Hydrolase</keyword>
<protein>
    <submittedName>
        <fullName evidence="6">Creatinine amidohydrolase</fullName>
    </submittedName>
</protein>
<dbReference type="Gene3D" id="3.40.50.10310">
    <property type="entry name" value="Creatininase"/>
    <property type="match status" value="1"/>
</dbReference>
<gene>
    <name evidence="6" type="ORF">SAMN04489812_3092</name>
</gene>
<evidence type="ECO:0000256" key="3">
    <source>
        <dbReference type="ARBA" id="ARBA00022801"/>
    </source>
</evidence>
<evidence type="ECO:0000313" key="6">
    <source>
        <dbReference type="EMBL" id="SDS80520.1"/>
    </source>
</evidence>
<keyword evidence="4" id="KW-0862">Zinc</keyword>
<evidence type="ECO:0000256" key="4">
    <source>
        <dbReference type="ARBA" id="ARBA00022833"/>
    </source>
</evidence>
<dbReference type="Proteomes" id="UP000199103">
    <property type="component" value="Chromosome I"/>
</dbReference>
<dbReference type="Pfam" id="PF02633">
    <property type="entry name" value="Creatininase"/>
    <property type="match status" value="1"/>
</dbReference>
<evidence type="ECO:0000256" key="2">
    <source>
        <dbReference type="ARBA" id="ARBA00022723"/>
    </source>
</evidence>
<organism evidence="6 7">
    <name type="scientific">Microlunatus soli</name>
    <dbReference type="NCBI Taxonomy" id="630515"/>
    <lineage>
        <taxon>Bacteria</taxon>
        <taxon>Bacillati</taxon>
        <taxon>Actinomycetota</taxon>
        <taxon>Actinomycetes</taxon>
        <taxon>Propionibacteriales</taxon>
        <taxon>Propionibacteriaceae</taxon>
        <taxon>Microlunatus</taxon>
    </lineage>
</organism>
<accession>A0A1H1V7C8</accession>
<sequence length="254" mass="26764">MGFPELATMTTVEATTAVAAAPLVVLPVGAQEQHGPGMAMCTDTVRAEGVASRVVEGLAGRAVLAPALPYGVSPHHVAFAGTMSLTAATFQTMINELIDSLYDAGWRKILIITGHGGNAPALSVVAQDQLQLHPELWLAWSPITALAKPEIAQLDVTSVHGHSGQAETAQMQFLAPELVRDAELQPGTTEVSQLTGRARLSRSTLGPKLAVGFDSYHQGVLGDPRQVTAEDGKLIIDAVVDKITRFAQEMIMGD</sequence>
<dbReference type="InterPro" id="IPR003785">
    <property type="entry name" value="Creatininase/forma_Hydrolase"/>
</dbReference>
<evidence type="ECO:0000256" key="5">
    <source>
        <dbReference type="ARBA" id="ARBA00024029"/>
    </source>
</evidence>
<dbReference type="SUPFAM" id="SSF102215">
    <property type="entry name" value="Creatininase"/>
    <property type="match status" value="1"/>
</dbReference>
<comment type="similarity">
    <text evidence="5">Belongs to the creatininase superfamily.</text>
</comment>
<dbReference type="GO" id="GO:0016811">
    <property type="term" value="F:hydrolase activity, acting on carbon-nitrogen (but not peptide) bonds, in linear amides"/>
    <property type="evidence" value="ECO:0007669"/>
    <property type="project" value="TreeGrafter"/>
</dbReference>
<dbReference type="GO" id="GO:0046872">
    <property type="term" value="F:metal ion binding"/>
    <property type="evidence" value="ECO:0007669"/>
    <property type="project" value="UniProtKB-KW"/>
</dbReference>
<dbReference type="GO" id="GO:0009231">
    <property type="term" value="P:riboflavin biosynthetic process"/>
    <property type="evidence" value="ECO:0007669"/>
    <property type="project" value="TreeGrafter"/>
</dbReference>
<keyword evidence="7" id="KW-1185">Reference proteome</keyword>
<dbReference type="RefSeq" id="WP_091526174.1">
    <property type="nucleotide sequence ID" value="NZ_LT629772.1"/>
</dbReference>
<comment type="cofactor">
    <cofactor evidence="1">
        <name>Zn(2+)</name>
        <dbReference type="ChEBI" id="CHEBI:29105"/>
    </cofactor>
</comment>
<evidence type="ECO:0000256" key="1">
    <source>
        <dbReference type="ARBA" id="ARBA00001947"/>
    </source>
</evidence>
<dbReference type="EMBL" id="LT629772">
    <property type="protein sequence ID" value="SDS80520.1"/>
    <property type="molecule type" value="Genomic_DNA"/>
</dbReference>
<dbReference type="AlphaFoldDB" id="A0A1H1V7C8"/>
<dbReference type="PANTHER" id="PTHR35005">
    <property type="entry name" value="3-DEHYDRO-SCYLLO-INOSOSE HYDROLASE"/>
    <property type="match status" value="1"/>
</dbReference>
<proteinExistence type="inferred from homology"/>
<dbReference type="InterPro" id="IPR024087">
    <property type="entry name" value="Creatininase-like_sf"/>
</dbReference>
<dbReference type="STRING" id="630515.SAMN04489812_3092"/>